<dbReference type="EMBL" id="QJKJ01001108">
    <property type="protein sequence ID" value="RDY09174.1"/>
    <property type="molecule type" value="Genomic_DNA"/>
</dbReference>
<feature type="non-terminal residue" evidence="1">
    <location>
        <position position="1"/>
    </location>
</feature>
<dbReference type="Proteomes" id="UP000257109">
    <property type="component" value="Unassembled WGS sequence"/>
</dbReference>
<sequence>MRDMLRSITQIRFTNKIEKNFGFNIVHGKIQRRDFDHISCLLNKLDRLTLANIVLSTIPCYGMQTIWYSQYVCDILIKMDNKIKDFIWWLAKDSLTWNDIVKALKLLQDGFVLKIGIGILDFGL</sequence>
<comment type="caution">
    <text evidence="1">The sequence shown here is derived from an EMBL/GenBank/DDBJ whole genome shotgun (WGS) entry which is preliminary data.</text>
</comment>
<evidence type="ECO:0000313" key="2">
    <source>
        <dbReference type="Proteomes" id="UP000257109"/>
    </source>
</evidence>
<dbReference type="AlphaFoldDB" id="A0A371I2K3"/>
<name>A0A371I2K3_MUCPR</name>
<accession>A0A371I2K3</accession>
<gene>
    <name evidence="1" type="ORF">CR513_06494</name>
</gene>
<proteinExistence type="predicted"/>
<reference evidence="1" key="1">
    <citation type="submission" date="2018-05" db="EMBL/GenBank/DDBJ databases">
        <title>Draft genome of Mucuna pruriens seed.</title>
        <authorList>
            <person name="Nnadi N.E."/>
            <person name="Vos R."/>
            <person name="Hasami M.H."/>
            <person name="Devisetty U.K."/>
            <person name="Aguiy J.C."/>
        </authorList>
    </citation>
    <scope>NUCLEOTIDE SEQUENCE [LARGE SCALE GENOMIC DNA]</scope>
    <source>
        <strain evidence="1">JCA_2017</strain>
    </source>
</reference>
<organism evidence="1 2">
    <name type="scientific">Mucuna pruriens</name>
    <name type="common">Velvet bean</name>
    <name type="synonym">Dolichos pruriens</name>
    <dbReference type="NCBI Taxonomy" id="157652"/>
    <lineage>
        <taxon>Eukaryota</taxon>
        <taxon>Viridiplantae</taxon>
        <taxon>Streptophyta</taxon>
        <taxon>Embryophyta</taxon>
        <taxon>Tracheophyta</taxon>
        <taxon>Spermatophyta</taxon>
        <taxon>Magnoliopsida</taxon>
        <taxon>eudicotyledons</taxon>
        <taxon>Gunneridae</taxon>
        <taxon>Pentapetalae</taxon>
        <taxon>rosids</taxon>
        <taxon>fabids</taxon>
        <taxon>Fabales</taxon>
        <taxon>Fabaceae</taxon>
        <taxon>Papilionoideae</taxon>
        <taxon>50 kb inversion clade</taxon>
        <taxon>NPAAA clade</taxon>
        <taxon>indigoferoid/millettioid clade</taxon>
        <taxon>Phaseoleae</taxon>
        <taxon>Mucuna</taxon>
    </lineage>
</organism>
<keyword evidence="2" id="KW-1185">Reference proteome</keyword>
<evidence type="ECO:0000313" key="1">
    <source>
        <dbReference type="EMBL" id="RDY09174.1"/>
    </source>
</evidence>
<protein>
    <submittedName>
        <fullName evidence="1">Uncharacterized protein</fullName>
    </submittedName>
</protein>
<feature type="non-terminal residue" evidence="1">
    <location>
        <position position="124"/>
    </location>
</feature>